<evidence type="ECO:0000256" key="1">
    <source>
        <dbReference type="PROSITE-ProRule" id="PRU00339"/>
    </source>
</evidence>
<dbReference type="EMBL" id="FNQF01000001">
    <property type="protein sequence ID" value="SDZ73615.1"/>
    <property type="molecule type" value="Genomic_DNA"/>
</dbReference>
<evidence type="ECO:0008006" key="4">
    <source>
        <dbReference type="Google" id="ProtNLM"/>
    </source>
</evidence>
<accession>A0A1H3VFQ2</accession>
<evidence type="ECO:0000313" key="2">
    <source>
        <dbReference type="EMBL" id="SDZ73615.1"/>
    </source>
</evidence>
<reference evidence="2 3" key="1">
    <citation type="submission" date="2016-10" db="EMBL/GenBank/DDBJ databases">
        <authorList>
            <person name="de Groot N.N."/>
        </authorList>
    </citation>
    <scope>NUCLEOTIDE SEQUENCE [LARGE SCALE GENOMIC DNA]</scope>
    <source>
        <strain evidence="2 3">DSM 23581</strain>
    </source>
</reference>
<dbReference type="AlphaFoldDB" id="A0A1H3VFQ2"/>
<gene>
    <name evidence="2" type="ORF">SAMN05421540_10173</name>
</gene>
<dbReference type="PROSITE" id="PS50005">
    <property type="entry name" value="TPR"/>
    <property type="match status" value="1"/>
</dbReference>
<dbReference type="Proteomes" id="UP000198820">
    <property type="component" value="Unassembled WGS sequence"/>
</dbReference>
<dbReference type="STRING" id="908615.SAMN05421540_10173"/>
<dbReference type="InterPro" id="IPR019734">
    <property type="entry name" value="TPR_rpt"/>
</dbReference>
<evidence type="ECO:0000313" key="3">
    <source>
        <dbReference type="Proteomes" id="UP000198820"/>
    </source>
</evidence>
<proteinExistence type="predicted"/>
<keyword evidence="1" id="KW-0802">TPR repeat</keyword>
<keyword evidence="3" id="KW-1185">Reference proteome</keyword>
<protein>
    <recommendedName>
        <fullName evidence="4">Tetratricopeptide repeat-containing protein</fullName>
    </recommendedName>
</protein>
<name>A0A1H3VFQ2_9FLAO</name>
<feature type="repeat" description="TPR" evidence="1">
    <location>
        <begin position="206"/>
        <end position="239"/>
    </location>
</feature>
<organism evidence="2 3">
    <name type="scientific">Psychroflexus halocasei</name>
    <dbReference type="NCBI Taxonomy" id="908615"/>
    <lineage>
        <taxon>Bacteria</taxon>
        <taxon>Pseudomonadati</taxon>
        <taxon>Bacteroidota</taxon>
        <taxon>Flavobacteriia</taxon>
        <taxon>Flavobacteriales</taxon>
        <taxon>Flavobacteriaceae</taxon>
        <taxon>Psychroflexus</taxon>
    </lineage>
</organism>
<sequence length="259" mass="30543">MNKRLADILNDPSLLTDHDQVLIDQVIEEYPYFQAAHALKLKLLKNQNSFKYNSFLRKTASRTTKRSILFDFITKKEFHQLNIADKIEQDRQEMSTFEKELGISQKEAEQLDDPELFIEKESKQLEFSKDDKHSFDEWLTYLNVKPLQDKEKSDGTQSEESEEERPEIKAQLKVIDQFIKDNPKIKPQKKKLKSEVIKLKQTDPGQMMTETLANVYVEQKRYDKAIQAFNILILKNPKKSGLFADRIKEIKKFQENNIK</sequence>